<organism evidence="5 6">
    <name type="scientific">Toxocara canis</name>
    <name type="common">Canine roundworm</name>
    <dbReference type="NCBI Taxonomy" id="6265"/>
    <lineage>
        <taxon>Eukaryota</taxon>
        <taxon>Metazoa</taxon>
        <taxon>Ecdysozoa</taxon>
        <taxon>Nematoda</taxon>
        <taxon>Chromadorea</taxon>
        <taxon>Rhabditida</taxon>
        <taxon>Spirurina</taxon>
        <taxon>Ascaridomorpha</taxon>
        <taxon>Ascaridoidea</taxon>
        <taxon>Toxocaridae</taxon>
        <taxon>Toxocara</taxon>
    </lineage>
</organism>
<dbReference type="Pfam" id="PF01484">
    <property type="entry name" value="Col_cuticle_N"/>
    <property type="match status" value="1"/>
</dbReference>
<dbReference type="InterPro" id="IPR002486">
    <property type="entry name" value="Col_cuticle_N"/>
</dbReference>
<protein>
    <submittedName>
        <fullName evidence="5">Collagen alpha-5(VI) chain</fullName>
    </submittedName>
</protein>
<dbReference type="GO" id="GO:0042302">
    <property type="term" value="F:structural constituent of cuticle"/>
    <property type="evidence" value="ECO:0007669"/>
    <property type="project" value="InterPro"/>
</dbReference>
<evidence type="ECO:0000313" key="6">
    <source>
        <dbReference type="Proteomes" id="UP000031036"/>
    </source>
</evidence>
<feature type="compositionally biased region" description="Acidic residues" evidence="2">
    <location>
        <begin position="152"/>
        <end position="162"/>
    </location>
</feature>
<dbReference type="GO" id="GO:0005581">
    <property type="term" value="C:collagen trimer"/>
    <property type="evidence" value="ECO:0007669"/>
    <property type="project" value="UniProtKB-KW"/>
</dbReference>
<dbReference type="Proteomes" id="UP000031036">
    <property type="component" value="Unassembled WGS sequence"/>
</dbReference>
<dbReference type="EMBL" id="JPKZ01002819">
    <property type="protein sequence ID" value="KHN74833.1"/>
    <property type="molecule type" value="Genomic_DNA"/>
</dbReference>
<evidence type="ECO:0000256" key="3">
    <source>
        <dbReference type="SAM" id="Phobius"/>
    </source>
</evidence>
<sequence>MTLRLASLTDFLTAYKITVKKGNHLKVIAVMGNDVYYRIAITGVLISSATVIITLTAIPSLLARIENERYNAEAMSRFFKERSNLIWTQFRPIASLAKPTFSSRAVRSLWDRSICHGCYLLACPMGPTGPPGAPGPDGNPGDAGNQGPAGEDGFDVQLEPEPDLPCVICPAGPPGMRGAQGERGRTGDSGRKGSQGPHGLSGPDGPPGRPGNPGPAGPKGPLGPQGPPGNTAIAGIGIKGPQGPPGPRGPKGPTGPAGKPSKSPGRPGKPGSIGPVGPPGRPGRRGDEGPWGPPGEAGQPAAYCPSDCGVSQILAPAYLGSLRWNSMNSYGPQDSEHSLTREFAERTSEQNWFE</sequence>
<feature type="compositionally biased region" description="Basic and acidic residues" evidence="2">
    <location>
        <begin position="334"/>
        <end position="348"/>
    </location>
</feature>
<dbReference type="AlphaFoldDB" id="A0A0B2UZD6"/>
<proteinExistence type="predicted"/>
<dbReference type="InterPro" id="IPR008160">
    <property type="entry name" value="Collagen"/>
</dbReference>
<dbReference type="OrthoDB" id="10037288at2759"/>
<keyword evidence="3" id="KW-0472">Membrane</keyword>
<name>A0A0B2UZD6_TOXCA</name>
<feature type="transmembrane region" description="Helical" evidence="3">
    <location>
        <begin position="35"/>
        <end position="62"/>
    </location>
</feature>
<feature type="compositionally biased region" description="Low complexity" evidence="2">
    <location>
        <begin position="139"/>
        <end position="149"/>
    </location>
</feature>
<dbReference type="PANTHER" id="PTHR24637">
    <property type="entry name" value="COLLAGEN"/>
    <property type="match status" value="1"/>
</dbReference>
<keyword evidence="5" id="KW-0176">Collagen</keyword>
<keyword evidence="3" id="KW-1133">Transmembrane helix</keyword>
<dbReference type="STRING" id="6265.A0A0B2UZD6"/>
<keyword evidence="1" id="KW-0677">Repeat</keyword>
<feature type="compositionally biased region" description="Low complexity" evidence="2">
    <location>
        <begin position="254"/>
        <end position="275"/>
    </location>
</feature>
<feature type="region of interest" description="Disordered" evidence="2">
    <location>
        <begin position="130"/>
        <end position="300"/>
    </location>
</feature>
<evidence type="ECO:0000259" key="4">
    <source>
        <dbReference type="Pfam" id="PF01484"/>
    </source>
</evidence>
<feature type="region of interest" description="Disordered" evidence="2">
    <location>
        <begin position="324"/>
        <end position="354"/>
    </location>
</feature>
<keyword evidence="6" id="KW-1185">Reference proteome</keyword>
<gene>
    <name evidence="5" type="primary">COL6A5</name>
    <name evidence="5" type="ORF">Tcan_02658</name>
</gene>
<evidence type="ECO:0000313" key="5">
    <source>
        <dbReference type="EMBL" id="KHN74833.1"/>
    </source>
</evidence>
<feature type="domain" description="Nematode cuticle collagen N-terminal" evidence="4">
    <location>
        <begin position="43"/>
        <end position="89"/>
    </location>
</feature>
<evidence type="ECO:0000256" key="1">
    <source>
        <dbReference type="ARBA" id="ARBA00022737"/>
    </source>
</evidence>
<evidence type="ECO:0000256" key="2">
    <source>
        <dbReference type="SAM" id="MobiDB-lite"/>
    </source>
</evidence>
<dbReference type="PANTHER" id="PTHR24637:SF334">
    <property type="entry name" value="NEMATODE CUTICLE COLLAGEN N-TERMINAL DOMAIN-CONTAINING PROTEIN"/>
    <property type="match status" value="1"/>
</dbReference>
<keyword evidence="3" id="KW-0812">Transmembrane</keyword>
<accession>A0A0B2UZD6</accession>
<reference evidence="5 6" key="1">
    <citation type="submission" date="2014-11" db="EMBL/GenBank/DDBJ databases">
        <title>Genetic blueprint of the zoonotic pathogen Toxocara canis.</title>
        <authorList>
            <person name="Zhu X.-Q."/>
            <person name="Korhonen P.K."/>
            <person name="Cai H."/>
            <person name="Young N.D."/>
            <person name="Nejsum P."/>
            <person name="von Samson-Himmelstjerna G."/>
            <person name="Boag P.R."/>
            <person name="Tan P."/>
            <person name="Li Q."/>
            <person name="Min J."/>
            <person name="Yang Y."/>
            <person name="Wang X."/>
            <person name="Fang X."/>
            <person name="Hall R.S."/>
            <person name="Hofmann A."/>
            <person name="Sternberg P.W."/>
            <person name="Jex A.R."/>
            <person name="Gasser R.B."/>
        </authorList>
    </citation>
    <scope>NUCLEOTIDE SEQUENCE [LARGE SCALE GENOMIC DNA]</scope>
    <source>
        <strain evidence="5">PN_DK_2014</strain>
    </source>
</reference>
<feature type="compositionally biased region" description="Pro residues" evidence="2">
    <location>
        <begin position="204"/>
        <end position="218"/>
    </location>
</feature>
<feature type="compositionally biased region" description="Basic and acidic residues" evidence="2">
    <location>
        <begin position="180"/>
        <end position="191"/>
    </location>
</feature>
<dbReference type="OMA" id="QGMKGRP"/>
<comment type="caution">
    <text evidence="5">The sequence shown here is derived from an EMBL/GenBank/DDBJ whole genome shotgun (WGS) entry which is preliminary data.</text>
</comment>
<dbReference type="Pfam" id="PF01391">
    <property type="entry name" value="Collagen"/>
    <property type="match status" value="2"/>
</dbReference>